<protein>
    <submittedName>
        <fullName evidence="2">Tail Collar domain protein</fullName>
    </submittedName>
</protein>
<dbReference type="Gene3D" id="3.90.1340.10">
    <property type="entry name" value="Phage tail collar domain"/>
    <property type="match status" value="1"/>
</dbReference>
<dbReference type="HOGENOM" id="CLU_087872_1_1_0"/>
<dbReference type="AlphaFoldDB" id="B1ZP40"/>
<dbReference type="Proteomes" id="UP000007013">
    <property type="component" value="Chromosome"/>
</dbReference>
<reference evidence="2 3" key="1">
    <citation type="journal article" date="2011" name="J. Bacteriol.">
        <title>Genome sequence of the verrucomicrobium Opitutus terrae PB90-1, an abundant inhabitant of rice paddy soil ecosystems.</title>
        <authorList>
            <person name="van Passel M.W."/>
            <person name="Kant R."/>
            <person name="Palva A."/>
            <person name="Copeland A."/>
            <person name="Lucas S."/>
            <person name="Lapidus A."/>
            <person name="Glavina del Rio T."/>
            <person name="Pitluck S."/>
            <person name="Goltsman E."/>
            <person name="Clum A."/>
            <person name="Sun H."/>
            <person name="Schmutz J."/>
            <person name="Larimer F.W."/>
            <person name="Land M.L."/>
            <person name="Hauser L."/>
            <person name="Kyrpides N."/>
            <person name="Mikhailova N."/>
            <person name="Richardson P.P."/>
            <person name="Janssen P.H."/>
            <person name="de Vos W.M."/>
            <person name="Smidt H."/>
        </authorList>
    </citation>
    <scope>NUCLEOTIDE SEQUENCE [LARGE SCALE GENOMIC DNA]</scope>
    <source>
        <strain evidence="3">DSM 11246 / JCM 15787 / PB90-1</strain>
    </source>
</reference>
<dbReference type="Pfam" id="PF07484">
    <property type="entry name" value="Collar"/>
    <property type="match status" value="1"/>
</dbReference>
<dbReference type="SUPFAM" id="SSF88874">
    <property type="entry name" value="Receptor-binding domain of short tail fibre protein gp12"/>
    <property type="match status" value="1"/>
</dbReference>
<dbReference type="STRING" id="452637.Oter_4253"/>
<dbReference type="InterPro" id="IPR037053">
    <property type="entry name" value="Phage_tail_collar_dom_sf"/>
</dbReference>
<keyword evidence="3" id="KW-1185">Reference proteome</keyword>
<evidence type="ECO:0000313" key="2">
    <source>
        <dbReference type="EMBL" id="ACB77526.1"/>
    </source>
</evidence>
<name>B1ZP40_OPITP</name>
<dbReference type="InterPro" id="IPR011083">
    <property type="entry name" value="Phage_tail_collar_dom"/>
</dbReference>
<dbReference type="eggNOG" id="COG4675">
    <property type="taxonomic scope" value="Bacteria"/>
</dbReference>
<dbReference type="KEGG" id="ote:Oter_4253"/>
<organism evidence="2 3">
    <name type="scientific">Opitutus terrae (strain DSM 11246 / JCM 15787 / PB90-1)</name>
    <dbReference type="NCBI Taxonomy" id="452637"/>
    <lineage>
        <taxon>Bacteria</taxon>
        <taxon>Pseudomonadati</taxon>
        <taxon>Verrucomicrobiota</taxon>
        <taxon>Opitutia</taxon>
        <taxon>Opitutales</taxon>
        <taxon>Opitutaceae</taxon>
        <taxon>Opitutus</taxon>
    </lineage>
</organism>
<gene>
    <name evidence="2" type="ordered locus">Oter_4253</name>
</gene>
<evidence type="ECO:0000313" key="3">
    <source>
        <dbReference type="Proteomes" id="UP000007013"/>
    </source>
</evidence>
<evidence type="ECO:0000259" key="1">
    <source>
        <dbReference type="Pfam" id="PF07484"/>
    </source>
</evidence>
<sequence>MVGFTFNPRGWAYCAGQLLPIAQNQALFALLGTTYGGNGQTNFALPDLRGRVPVGATNTSGSPLPPVQVAQTGGTPQVQLTMNELPMHNHLATFTGTGGGGGSSPQVAVKVGVTSTTGTLNTPGGNVLAAAPTAGPNQALVYAPSTANLDGELAGISVAVTGGGGGGITGGTVTVNPSGGGQPFSIMPPFIGINFVIALEGIFPSRS</sequence>
<dbReference type="EMBL" id="CP001032">
    <property type="protein sequence ID" value="ACB77526.1"/>
    <property type="molecule type" value="Genomic_DNA"/>
</dbReference>
<proteinExistence type="predicted"/>
<feature type="domain" description="Phage tail collar" evidence="1">
    <location>
        <begin position="1"/>
        <end position="53"/>
    </location>
</feature>
<accession>B1ZP40</accession>